<dbReference type="GO" id="GO:0022857">
    <property type="term" value="F:transmembrane transporter activity"/>
    <property type="evidence" value="ECO:0007669"/>
    <property type="project" value="InterPro"/>
</dbReference>
<protein>
    <recommendedName>
        <fullName evidence="7">Major facilitator superfamily (MFS) profile domain-containing protein</fullName>
    </recommendedName>
</protein>
<dbReference type="GO" id="GO:0042908">
    <property type="term" value="P:xenobiotic transport"/>
    <property type="evidence" value="ECO:0007669"/>
    <property type="project" value="UniProtKB-ARBA"/>
</dbReference>
<keyword evidence="3 6" id="KW-1133">Transmembrane helix</keyword>
<comment type="caution">
    <text evidence="8">The sequence shown here is derived from an EMBL/GenBank/DDBJ whole genome shotgun (WGS) entry which is preliminary data.</text>
</comment>
<evidence type="ECO:0000313" key="9">
    <source>
        <dbReference type="Proteomes" id="UP001276659"/>
    </source>
</evidence>
<evidence type="ECO:0000256" key="6">
    <source>
        <dbReference type="SAM" id="Phobius"/>
    </source>
</evidence>
<keyword evidence="9" id="KW-1185">Reference proteome</keyword>
<dbReference type="Gene3D" id="1.20.1250.20">
    <property type="entry name" value="MFS general substrate transporter like domains"/>
    <property type="match status" value="1"/>
</dbReference>
<sequence>MPSSIHEKASTKSTRSSFHSDESIEQVTSVHDHVPETGNGALEKETAPEISPVASRPTISHNAPSFASTGTHDPDFEIDWDDENDQMNPRNWPVWYKGLTIGFVSWSTWCVVVYSTSYTTGLAEMQADFHISSEPVVTLGVTAYLVGLAVGSMILAPVSEMYGRRPVYIVSMFLFTVLIIPCGLATSLAEVVVVRFFGAIAGSAMIANSPATLSDITTDEYRALAFSIWSIGPLNGPTFGPIIGGFSTQYLGWRWTNWIVLMISGLAFGFMCILKETYGPVLLKKKAKLRRKEQDDERYWSRYDDKKVHFLALLKVNLSRPFIMIATEPICIFWDIYIAIIYGILYLEFVAYPIVFTGIRGWSAGISGLAFAGMAVGCFVVIGSEPLIRRMINAHTKDPETGKVPPEAMVSVICIAAALAPIGELWFAWTCVPPVHWIWPILAGIPFGAGTTGVFIYASNYLAQSYGIYAASAMAGNAVIRSLLGGTLPLAGPAMYAALDPHWAGTLLGFIQVTIIPIPVLFWKYGHRIRMKSILIRSMQEDKEKLESKRRSGIRLAKKEKEEEEIVRIYSKTAQP</sequence>
<feature type="transmembrane region" description="Helical" evidence="6">
    <location>
        <begin position="136"/>
        <end position="155"/>
    </location>
</feature>
<evidence type="ECO:0000256" key="4">
    <source>
        <dbReference type="ARBA" id="ARBA00023136"/>
    </source>
</evidence>
<feature type="transmembrane region" description="Helical" evidence="6">
    <location>
        <begin position="322"/>
        <end position="345"/>
    </location>
</feature>
<dbReference type="InterPro" id="IPR005829">
    <property type="entry name" value="Sugar_transporter_CS"/>
</dbReference>
<feature type="transmembrane region" description="Helical" evidence="6">
    <location>
        <begin position="365"/>
        <end position="388"/>
    </location>
</feature>
<dbReference type="GO" id="GO:0140115">
    <property type="term" value="P:export across plasma membrane"/>
    <property type="evidence" value="ECO:0007669"/>
    <property type="project" value="UniProtKB-ARBA"/>
</dbReference>
<organism evidence="8 9">
    <name type="scientific">Lepraria neglecta</name>
    <dbReference type="NCBI Taxonomy" id="209136"/>
    <lineage>
        <taxon>Eukaryota</taxon>
        <taxon>Fungi</taxon>
        <taxon>Dikarya</taxon>
        <taxon>Ascomycota</taxon>
        <taxon>Pezizomycotina</taxon>
        <taxon>Lecanoromycetes</taxon>
        <taxon>OSLEUM clade</taxon>
        <taxon>Lecanoromycetidae</taxon>
        <taxon>Lecanorales</taxon>
        <taxon>Lecanorineae</taxon>
        <taxon>Stereocaulaceae</taxon>
        <taxon>Lepraria</taxon>
    </lineage>
</organism>
<feature type="transmembrane region" description="Helical" evidence="6">
    <location>
        <begin position="167"/>
        <end position="186"/>
    </location>
</feature>
<dbReference type="CDD" id="cd17323">
    <property type="entry name" value="MFS_Tpo1_MDR_like"/>
    <property type="match status" value="1"/>
</dbReference>
<gene>
    <name evidence="8" type="ORF">OEA41_006700</name>
</gene>
<feature type="compositionally biased region" description="Polar residues" evidence="5">
    <location>
        <begin position="57"/>
        <end position="71"/>
    </location>
</feature>
<evidence type="ECO:0000313" key="8">
    <source>
        <dbReference type="EMBL" id="KAK3173371.1"/>
    </source>
</evidence>
<feature type="transmembrane region" description="Helical" evidence="6">
    <location>
        <begin position="435"/>
        <end position="459"/>
    </location>
</feature>
<name>A0AAD9Z8C2_9LECA</name>
<feature type="region of interest" description="Disordered" evidence="5">
    <location>
        <begin position="1"/>
        <end position="82"/>
    </location>
</feature>
<evidence type="ECO:0000256" key="3">
    <source>
        <dbReference type="ARBA" id="ARBA00022989"/>
    </source>
</evidence>
<dbReference type="Proteomes" id="UP001276659">
    <property type="component" value="Unassembled WGS sequence"/>
</dbReference>
<dbReference type="InterPro" id="IPR036259">
    <property type="entry name" value="MFS_trans_sf"/>
</dbReference>
<dbReference type="AlphaFoldDB" id="A0AAD9Z8C2"/>
<dbReference type="InterPro" id="IPR020846">
    <property type="entry name" value="MFS_dom"/>
</dbReference>
<feature type="transmembrane region" description="Helical" evidence="6">
    <location>
        <begin position="223"/>
        <end position="243"/>
    </location>
</feature>
<feature type="transmembrane region" description="Helical" evidence="6">
    <location>
        <begin position="192"/>
        <end position="211"/>
    </location>
</feature>
<evidence type="ECO:0000256" key="1">
    <source>
        <dbReference type="ARBA" id="ARBA00004141"/>
    </source>
</evidence>
<dbReference type="PANTHER" id="PTHR23502">
    <property type="entry name" value="MAJOR FACILITATOR SUPERFAMILY"/>
    <property type="match status" value="1"/>
</dbReference>
<keyword evidence="2 6" id="KW-0812">Transmembrane</keyword>
<evidence type="ECO:0000256" key="2">
    <source>
        <dbReference type="ARBA" id="ARBA00022692"/>
    </source>
</evidence>
<feature type="transmembrane region" description="Helical" evidence="6">
    <location>
        <begin position="466"/>
        <end position="484"/>
    </location>
</feature>
<dbReference type="FunFam" id="1.20.1250.20:FF:000011">
    <property type="entry name" value="MFS multidrug transporter, putative"/>
    <property type="match status" value="1"/>
</dbReference>
<comment type="subcellular location">
    <subcellularLocation>
        <location evidence="1">Membrane</location>
        <topology evidence="1">Multi-pass membrane protein</topology>
    </subcellularLocation>
</comment>
<proteinExistence type="predicted"/>
<keyword evidence="4 6" id="KW-0472">Membrane</keyword>
<dbReference type="EMBL" id="JASNWA010000007">
    <property type="protein sequence ID" value="KAK3173371.1"/>
    <property type="molecule type" value="Genomic_DNA"/>
</dbReference>
<evidence type="ECO:0000259" key="7">
    <source>
        <dbReference type="PROSITE" id="PS50850"/>
    </source>
</evidence>
<dbReference type="PROSITE" id="PS00216">
    <property type="entry name" value="SUGAR_TRANSPORT_1"/>
    <property type="match status" value="1"/>
</dbReference>
<feature type="transmembrane region" description="Helical" evidence="6">
    <location>
        <begin position="504"/>
        <end position="523"/>
    </location>
</feature>
<reference evidence="8" key="1">
    <citation type="submission" date="2022-11" db="EMBL/GenBank/DDBJ databases">
        <title>Chromosomal genome sequence assembly and mating type (MAT) locus characterization of the leprose asexual lichenized fungus Lepraria neglecta (Nyl.) Erichsen.</title>
        <authorList>
            <person name="Allen J.L."/>
            <person name="Pfeffer B."/>
        </authorList>
    </citation>
    <scope>NUCLEOTIDE SEQUENCE</scope>
    <source>
        <strain evidence="8">Allen 5258</strain>
    </source>
</reference>
<feature type="compositionally biased region" description="Basic and acidic residues" evidence="5">
    <location>
        <begin position="1"/>
        <end position="10"/>
    </location>
</feature>
<feature type="transmembrane region" description="Helical" evidence="6">
    <location>
        <begin position="94"/>
        <end position="116"/>
    </location>
</feature>
<feature type="domain" description="Major facilitator superfamily (MFS) profile" evidence="7">
    <location>
        <begin position="94"/>
        <end position="529"/>
    </location>
</feature>
<dbReference type="InterPro" id="IPR011701">
    <property type="entry name" value="MFS"/>
</dbReference>
<feature type="transmembrane region" description="Helical" evidence="6">
    <location>
        <begin position="255"/>
        <end position="274"/>
    </location>
</feature>
<accession>A0AAD9Z8C2</accession>
<dbReference type="GO" id="GO:0005886">
    <property type="term" value="C:plasma membrane"/>
    <property type="evidence" value="ECO:0007669"/>
    <property type="project" value="TreeGrafter"/>
</dbReference>
<evidence type="ECO:0000256" key="5">
    <source>
        <dbReference type="SAM" id="MobiDB-lite"/>
    </source>
</evidence>
<dbReference type="PROSITE" id="PS50850">
    <property type="entry name" value="MFS"/>
    <property type="match status" value="1"/>
</dbReference>
<dbReference type="Pfam" id="PF07690">
    <property type="entry name" value="MFS_1"/>
    <property type="match status" value="1"/>
</dbReference>
<dbReference type="PANTHER" id="PTHR23502:SF12">
    <property type="entry name" value="MULTIDRUG TRANSPORTER, PUTATIVE (AFU_ORTHOLOGUE AFUA_1G06440)-RELATED"/>
    <property type="match status" value="1"/>
</dbReference>
<feature type="transmembrane region" description="Helical" evidence="6">
    <location>
        <begin position="408"/>
        <end position="429"/>
    </location>
</feature>
<dbReference type="SUPFAM" id="SSF103473">
    <property type="entry name" value="MFS general substrate transporter"/>
    <property type="match status" value="1"/>
</dbReference>